<sequence>MRTATPRQPPRTPKTAREWWVASVLLVAIAAATVVVVALSKSHLPDPMGSHFSGFANSPPDGFSSRTANLLVMPAIVVALCVLAWVVWFVSTSFAVRRWVVAGGSGIAMILFAALLSVIVANYGLTDAHDARTGALDVLWPIVGAVVIAALALYVYGPVPESERNLSLIDSDRPLIEVSPTERVSWSHRGHSDLLIAIGLVVTLVPLVLVFVGMGPSLLIAVVAGVIALQFAFYNVRITNDKIVVRSGAIPFASMSMHMRDVDHADYADKISPLRYGGWGLRMRPNGRNLIMGSGPALLVRMTNGNEHVISMPSPREAAGVINGVLRHATRGAS</sequence>
<dbReference type="EMBL" id="PVUE01000008">
    <property type="protein sequence ID" value="PRZ41706.1"/>
    <property type="molecule type" value="Genomic_DNA"/>
</dbReference>
<feature type="transmembrane region" description="Helical" evidence="1">
    <location>
        <begin position="20"/>
        <end position="40"/>
    </location>
</feature>
<keyword evidence="1" id="KW-0812">Transmembrane</keyword>
<gene>
    <name evidence="2" type="ORF">CLV47_10865</name>
</gene>
<feature type="transmembrane region" description="Helical" evidence="1">
    <location>
        <begin position="138"/>
        <end position="157"/>
    </location>
</feature>
<feature type="transmembrane region" description="Helical" evidence="1">
    <location>
        <begin position="99"/>
        <end position="126"/>
    </location>
</feature>
<evidence type="ECO:0000313" key="2">
    <source>
        <dbReference type="EMBL" id="PRZ41706.1"/>
    </source>
</evidence>
<dbReference type="AlphaFoldDB" id="A0A2T0ZZC1"/>
<feature type="transmembrane region" description="Helical" evidence="1">
    <location>
        <begin position="70"/>
        <end position="90"/>
    </location>
</feature>
<evidence type="ECO:0000256" key="1">
    <source>
        <dbReference type="SAM" id="Phobius"/>
    </source>
</evidence>
<proteinExistence type="predicted"/>
<keyword evidence="1" id="KW-1133">Transmembrane helix</keyword>
<feature type="transmembrane region" description="Helical" evidence="1">
    <location>
        <begin position="194"/>
        <end position="212"/>
    </location>
</feature>
<evidence type="ECO:0000313" key="3">
    <source>
        <dbReference type="Proteomes" id="UP000237752"/>
    </source>
</evidence>
<comment type="caution">
    <text evidence="2">The sequence shown here is derived from an EMBL/GenBank/DDBJ whole genome shotgun (WGS) entry which is preliminary data.</text>
</comment>
<name>A0A2T0ZZC1_9ACTN</name>
<reference evidence="2 3" key="1">
    <citation type="submission" date="2018-03" db="EMBL/GenBank/DDBJ databases">
        <title>Genomic Encyclopedia of Archaeal and Bacterial Type Strains, Phase II (KMG-II): from individual species to whole genera.</title>
        <authorList>
            <person name="Goeker M."/>
        </authorList>
    </citation>
    <scope>NUCLEOTIDE SEQUENCE [LARGE SCALE GENOMIC DNA]</scope>
    <source>
        <strain evidence="2 3">DSM 100065</strain>
    </source>
</reference>
<keyword evidence="3" id="KW-1185">Reference proteome</keyword>
<evidence type="ECO:0008006" key="4">
    <source>
        <dbReference type="Google" id="ProtNLM"/>
    </source>
</evidence>
<dbReference type="Proteomes" id="UP000237752">
    <property type="component" value="Unassembled WGS sequence"/>
</dbReference>
<keyword evidence="1" id="KW-0472">Membrane</keyword>
<accession>A0A2T0ZZC1</accession>
<protein>
    <recommendedName>
        <fullName evidence="4">DUF1648 domain-containing protein</fullName>
    </recommendedName>
</protein>
<organism evidence="2 3">
    <name type="scientific">Antricoccus suffuscus</name>
    <dbReference type="NCBI Taxonomy" id="1629062"/>
    <lineage>
        <taxon>Bacteria</taxon>
        <taxon>Bacillati</taxon>
        <taxon>Actinomycetota</taxon>
        <taxon>Actinomycetes</taxon>
        <taxon>Geodermatophilales</taxon>
        <taxon>Antricoccaceae</taxon>
        <taxon>Antricoccus</taxon>
    </lineage>
</organism>
<feature type="transmembrane region" description="Helical" evidence="1">
    <location>
        <begin position="218"/>
        <end position="236"/>
    </location>
</feature>